<keyword evidence="2" id="KW-1185">Reference proteome</keyword>
<proteinExistence type="predicted"/>
<name>A0A2P9AQF7_9HYPH</name>
<gene>
    <name evidence="1" type="ORF">BQ8482_350048</name>
</gene>
<dbReference type="EMBL" id="FUIG01000043">
    <property type="protein sequence ID" value="SJM33404.1"/>
    <property type="molecule type" value="Genomic_DNA"/>
</dbReference>
<dbReference type="Proteomes" id="UP000245698">
    <property type="component" value="Unassembled WGS sequence"/>
</dbReference>
<organism evidence="1 2">
    <name type="scientific">Mesorhizobium delmotii</name>
    <dbReference type="NCBI Taxonomy" id="1631247"/>
    <lineage>
        <taxon>Bacteria</taxon>
        <taxon>Pseudomonadati</taxon>
        <taxon>Pseudomonadota</taxon>
        <taxon>Alphaproteobacteria</taxon>
        <taxon>Hyphomicrobiales</taxon>
        <taxon>Phyllobacteriaceae</taxon>
        <taxon>Mesorhizobium</taxon>
    </lineage>
</organism>
<dbReference type="AlphaFoldDB" id="A0A2P9AQF7"/>
<protein>
    <submittedName>
        <fullName evidence="1">Uncharacterized protein</fullName>
    </submittedName>
</protein>
<evidence type="ECO:0000313" key="1">
    <source>
        <dbReference type="EMBL" id="SJM33404.1"/>
    </source>
</evidence>
<sequence length="59" mass="7079">MKCCARRWRGRHCMRAFVRLSYAHEWELLHASIDSKSPTKIGQYLDRLQIDRGRQGARY</sequence>
<evidence type="ECO:0000313" key="2">
    <source>
        <dbReference type="Proteomes" id="UP000245698"/>
    </source>
</evidence>
<accession>A0A2P9AQF7</accession>
<reference evidence="2" key="1">
    <citation type="submission" date="2016-12" db="EMBL/GenBank/DDBJ databases">
        <authorList>
            <person name="Brunel B."/>
        </authorList>
    </citation>
    <scope>NUCLEOTIDE SEQUENCE [LARGE SCALE GENOMIC DNA]</scope>
</reference>